<dbReference type="AlphaFoldDB" id="A0A1G1UYN1"/>
<protein>
    <recommendedName>
        <fullName evidence="4">Rod shape-determining protein MreD</fullName>
    </recommendedName>
</protein>
<dbReference type="STRING" id="1797513.A2782_00320"/>
<evidence type="ECO:0000313" key="2">
    <source>
        <dbReference type="EMBL" id="OGY08210.1"/>
    </source>
</evidence>
<feature type="transmembrane region" description="Helical" evidence="1">
    <location>
        <begin position="48"/>
        <end position="68"/>
    </location>
</feature>
<accession>A0A1G1UYN1</accession>
<reference evidence="2 3" key="1">
    <citation type="journal article" date="2016" name="Nat. Commun.">
        <title>Thousands of microbial genomes shed light on interconnected biogeochemical processes in an aquifer system.</title>
        <authorList>
            <person name="Anantharaman K."/>
            <person name="Brown C.T."/>
            <person name="Hug L.A."/>
            <person name="Sharon I."/>
            <person name="Castelle C.J."/>
            <person name="Probst A.J."/>
            <person name="Thomas B.C."/>
            <person name="Singh A."/>
            <person name="Wilkins M.J."/>
            <person name="Karaoz U."/>
            <person name="Brodie E.L."/>
            <person name="Williams K.H."/>
            <person name="Hubbard S.S."/>
            <person name="Banfield J.F."/>
        </authorList>
    </citation>
    <scope>NUCLEOTIDE SEQUENCE [LARGE SCALE GENOMIC DNA]</scope>
</reference>
<proteinExistence type="predicted"/>
<organism evidence="2 3">
    <name type="scientific">Candidatus Blackburnbacteria bacterium RIFCSPHIGHO2_01_FULL_43_15b</name>
    <dbReference type="NCBI Taxonomy" id="1797513"/>
    <lineage>
        <taxon>Bacteria</taxon>
        <taxon>Candidatus Blackburniibacteriota</taxon>
    </lineage>
</organism>
<feature type="transmembrane region" description="Helical" evidence="1">
    <location>
        <begin position="6"/>
        <end position="36"/>
    </location>
</feature>
<evidence type="ECO:0000313" key="3">
    <source>
        <dbReference type="Proteomes" id="UP000177967"/>
    </source>
</evidence>
<keyword evidence="1" id="KW-1133">Transmembrane helix</keyword>
<evidence type="ECO:0008006" key="4">
    <source>
        <dbReference type="Google" id="ProtNLM"/>
    </source>
</evidence>
<name>A0A1G1UYN1_9BACT</name>
<gene>
    <name evidence="2" type="ORF">A2782_00320</name>
</gene>
<comment type="caution">
    <text evidence="2">The sequence shown here is derived from an EMBL/GenBank/DDBJ whole genome shotgun (WGS) entry which is preliminary data.</text>
</comment>
<keyword evidence="1" id="KW-0812">Transmembrane</keyword>
<sequence length="140" mass="15638">MSVRIFIILSLVFALLQGPFLPPIFVEGILLVMLIYANANTSKMRIDAKVWAGLFFGGLIFDLLQGRTLGVTSLIFGVGAFGLNWRNPWILGLVALSLDLARSKLVFGEFLWFPSLVCAVATILLFQFLWRSSDMVIKLR</sequence>
<evidence type="ECO:0000256" key="1">
    <source>
        <dbReference type="SAM" id="Phobius"/>
    </source>
</evidence>
<keyword evidence="1" id="KW-0472">Membrane</keyword>
<dbReference type="EMBL" id="MHBW01000030">
    <property type="protein sequence ID" value="OGY08210.1"/>
    <property type="molecule type" value="Genomic_DNA"/>
</dbReference>
<feature type="transmembrane region" description="Helical" evidence="1">
    <location>
        <begin position="110"/>
        <end position="130"/>
    </location>
</feature>
<dbReference type="Proteomes" id="UP000177967">
    <property type="component" value="Unassembled WGS sequence"/>
</dbReference>